<dbReference type="EMBL" id="JACJVP010000040">
    <property type="protein sequence ID" value="MBB6673547.1"/>
    <property type="molecule type" value="Genomic_DNA"/>
</dbReference>
<dbReference type="RefSeq" id="WP_185671415.1">
    <property type="nucleotide sequence ID" value="NZ_JACJVP010000040.1"/>
</dbReference>
<dbReference type="InterPro" id="IPR021214">
    <property type="entry name" value="DUF2568"/>
</dbReference>
<proteinExistence type="predicted"/>
<keyword evidence="1" id="KW-0812">Transmembrane</keyword>
<evidence type="ECO:0000256" key="1">
    <source>
        <dbReference type="SAM" id="Phobius"/>
    </source>
</evidence>
<evidence type="ECO:0000313" key="2">
    <source>
        <dbReference type="EMBL" id="MBB6673547.1"/>
    </source>
</evidence>
<keyword evidence="1" id="KW-0472">Membrane</keyword>
<feature type="transmembrane region" description="Helical" evidence="1">
    <location>
        <begin position="34"/>
        <end position="56"/>
    </location>
</feature>
<feature type="transmembrane region" description="Helical" evidence="1">
    <location>
        <begin position="68"/>
        <end position="86"/>
    </location>
</feature>
<keyword evidence="3" id="KW-1185">Reference proteome</keyword>
<dbReference type="Proteomes" id="UP000547209">
    <property type="component" value="Unassembled WGS sequence"/>
</dbReference>
<sequence length="112" mass="11681">MMAIQAVILGVLFLVELAALAGLGYWGFHVKQGIAIRILLGIGTPLLTAVVWGLFIAPKATFPVTIPVRAVLQLMVFGLSAAALYASGRTGLAAAFAAVALVDMILVYSLKL</sequence>
<evidence type="ECO:0000313" key="3">
    <source>
        <dbReference type="Proteomes" id="UP000547209"/>
    </source>
</evidence>
<accession>A0A7X0RTR4</accession>
<comment type="caution">
    <text evidence="2">The sequence shown here is derived from an EMBL/GenBank/DDBJ whole genome shotgun (WGS) entry which is preliminary data.</text>
</comment>
<organism evidence="2 3">
    <name type="scientific">Cohnella nanjingensis</name>
    <dbReference type="NCBI Taxonomy" id="1387779"/>
    <lineage>
        <taxon>Bacteria</taxon>
        <taxon>Bacillati</taxon>
        <taxon>Bacillota</taxon>
        <taxon>Bacilli</taxon>
        <taxon>Bacillales</taxon>
        <taxon>Paenibacillaceae</taxon>
        <taxon>Cohnella</taxon>
    </lineage>
</organism>
<reference evidence="2 3" key="1">
    <citation type="submission" date="2020-08" db="EMBL/GenBank/DDBJ databases">
        <title>Cohnella phylogeny.</title>
        <authorList>
            <person name="Dunlap C."/>
        </authorList>
    </citation>
    <scope>NUCLEOTIDE SEQUENCE [LARGE SCALE GENOMIC DNA]</scope>
    <source>
        <strain evidence="2 3">DSM 28246</strain>
    </source>
</reference>
<gene>
    <name evidence="2" type="ORF">H7C19_22975</name>
</gene>
<protein>
    <submittedName>
        <fullName evidence="2">YrdB family protein</fullName>
    </submittedName>
</protein>
<keyword evidence="1" id="KW-1133">Transmembrane helix</keyword>
<dbReference type="Pfam" id="PF10823">
    <property type="entry name" value="DUF2568"/>
    <property type="match status" value="1"/>
</dbReference>
<name>A0A7X0RTR4_9BACL</name>
<dbReference type="AlphaFoldDB" id="A0A7X0RTR4"/>
<feature type="transmembrane region" description="Helical" evidence="1">
    <location>
        <begin position="92"/>
        <end position="110"/>
    </location>
</feature>